<dbReference type="GO" id="GO:0005634">
    <property type="term" value="C:nucleus"/>
    <property type="evidence" value="ECO:0007669"/>
    <property type="project" value="TreeGrafter"/>
</dbReference>
<dbReference type="InterPro" id="IPR036397">
    <property type="entry name" value="RNaseH_sf"/>
</dbReference>
<evidence type="ECO:0000313" key="2">
    <source>
        <dbReference type="EMBL" id="KAK6186838.1"/>
    </source>
</evidence>
<name>A0AAN8PX01_PATCE</name>
<dbReference type="Pfam" id="PF03184">
    <property type="entry name" value="DDE_1"/>
    <property type="match status" value="1"/>
</dbReference>
<protein>
    <recommendedName>
        <fullName evidence="1">DDE-1 domain-containing protein</fullName>
    </recommendedName>
</protein>
<dbReference type="AlphaFoldDB" id="A0AAN8PX01"/>
<accession>A0AAN8PX01</accession>
<dbReference type="EMBL" id="JAZGQO010000005">
    <property type="protein sequence ID" value="KAK6186838.1"/>
    <property type="molecule type" value="Genomic_DNA"/>
</dbReference>
<organism evidence="2 3">
    <name type="scientific">Patella caerulea</name>
    <name type="common">Rayed Mediterranean limpet</name>
    <dbReference type="NCBI Taxonomy" id="87958"/>
    <lineage>
        <taxon>Eukaryota</taxon>
        <taxon>Metazoa</taxon>
        <taxon>Spiralia</taxon>
        <taxon>Lophotrochozoa</taxon>
        <taxon>Mollusca</taxon>
        <taxon>Gastropoda</taxon>
        <taxon>Patellogastropoda</taxon>
        <taxon>Patelloidea</taxon>
        <taxon>Patellidae</taxon>
        <taxon>Patella</taxon>
    </lineage>
</organism>
<dbReference type="Proteomes" id="UP001347796">
    <property type="component" value="Unassembled WGS sequence"/>
</dbReference>
<sequence>MDKQHQRQAVLDILGVKSQRSTAKELGIPRSTLQRYINEAKQKGIDAIKLVPNYDNARVFTDGKENDLSEYLRISSRMHHGLTTVATRELAYQYAKKNNIAIPKSWEEPEIAGRDWLRGFMTRHQELSVRAPEATSIGRSTCFNKVTVRKFFDNLESVMERYKFEPCQIYNVDETALMTVQKPPKVIAARGEKQVGQITSAERGVLITMCGSVNAVGNTIPPLMIFPRVHFRNHMIIGAPVGTIGAANPSGWMTTEIFETWLEHFIDHSHSTIDKPTLLIMDNHKSHVSIRTIDKAKENGVVLLTFPPHTSHKLQPLDRTVYGPLKKYFNTACNAWQLTNPGKPITIYEVAQCF</sequence>
<dbReference type="InterPro" id="IPR050863">
    <property type="entry name" value="CenT-Element_Derived"/>
</dbReference>
<feature type="domain" description="DDE-1" evidence="1">
    <location>
        <begin position="207"/>
        <end position="339"/>
    </location>
</feature>
<gene>
    <name evidence="2" type="ORF">SNE40_006106</name>
</gene>
<evidence type="ECO:0000313" key="3">
    <source>
        <dbReference type="Proteomes" id="UP001347796"/>
    </source>
</evidence>
<keyword evidence="3" id="KW-1185">Reference proteome</keyword>
<dbReference type="PANTHER" id="PTHR19303">
    <property type="entry name" value="TRANSPOSON"/>
    <property type="match status" value="1"/>
</dbReference>
<evidence type="ECO:0000259" key="1">
    <source>
        <dbReference type="Pfam" id="PF03184"/>
    </source>
</evidence>
<reference evidence="2 3" key="1">
    <citation type="submission" date="2024-01" db="EMBL/GenBank/DDBJ databases">
        <title>The genome of the rayed Mediterranean limpet Patella caerulea (Linnaeus, 1758).</title>
        <authorList>
            <person name="Anh-Thu Weber A."/>
            <person name="Halstead-Nussloch G."/>
        </authorList>
    </citation>
    <scope>NUCLEOTIDE SEQUENCE [LARGE SCALE GENOMIC DNA]</scope>
    <source>
        <strain evidence="2">AATW-2023a</strain>
        <tissue evidence="2">Whole specimen</tissue>
    </source>
</reference>
<dbReference type="GO" id="GO:0003677">
    <property type="term" value="F:DNA binding"/>
    <property type="evidence" value="ECO:0007669"/>
    <property type="project" value="TreeGrafter"/>
</dbReference>
<dbReference type="PANTHER" id="PTHR19303:SF71">
    <property type="entry name" value="ZINC FINGER PHD-TYPE DOMAIN-CONTAINING PROTEIN"/>
    <property type="match status" value="1"/>
</dbReference>
<proteinExistence type="predicted"/>
<comment type="caution">
    <text evidence="2">The sequence shown here is derived from an EMBL/GenBank/DDBJ whole genome shotgun (WGS) entry which is preliminary data.</text>
</comment>
<dbReference type="InterPro" id="IPR004875">
    <property type="entry name" value="DDE_SF_endonuclease_dom"/>
</dbReference>
<dbReference type="Gene3D" id="3.30.420.10">
    <property type="entry name" value="Ribonuclease H-like superfamily/Ribonuclease H"/>
    <property type="match status" value="1"/>
</dbReference>